<feature type="transmembrane region" description="Helical" evidence="1">
    <location>
        <begin position="12"/>
        <end position="31"/>
    </location>
</feature>
<dbReference type="EMBL" id="GISG01081151">
    <property type="protein sequence ID" value="MBA4632158.1"/>
    <property type="molecule type" value="Transcribed_RNA"/>
</dbReference>
<reference evidence="2" key="2">
    <citation type="submission" date="2020-07" db="EMBL/GenBank/DDBJ databases">
        <authorList>
            <person name="Vera ALvarez R."/>
            <person name="Arias-Moreno D.M."/>
            <person name="Jimenez-Jacinto V."/>
            <person name="Jimenez-Bremont J.F."/>
            <person name="Swaminathan K."/>
            <person name="Moose S.P."/>
            <person name="Guerrero-Gonzalez M.L."/>
            <person name="Marino-Ramirez L."/>
            <person name="Landsman D."/>
            <person name="Rodriguez-Kessler M."/>
            <person name="Delgado-Sanchez P."/>
        </authorList>
    </citation>
    <scope>NUCLEOTIDE SEQUENCE</scope>
    <source>
        <tissue evidence="2">Cladode</tissue>
    </source>
</reference>
<proteinExistence type="predicted"/>
<protein>
    <submittedName>
        <fullName evidence="2">Uncharacterized protein</fullName>
    </submittedName>
</protein>
<keyword evidence="1" id="KW-0812">Transmembrane</keyword>
<feature type="transmembrane region" description="Helical" evidence="1">
    <location>
        <begin position="84"/>
        <end position="104"/>
    </location>
</feature>
<organism evidence="2">
    <name type="scientific">Opuntia streptacantha</name>
    <name type="common">Prickly pear cactus</name>
    <name type="synonym">Opuntia cardona</name>
    <dbReference type="NCBI Taxonomy" id="393608"/>
    <lineage>
        <taxon>Eukaryota</taxon>
        <taxon>Viridiplantae</taxon>
        <taxon>Streptophyta</taxon>
        <taxon>Embryophyta</taxon>
        <taxon>Tracheophyta</taxon>
        <taxon>Spermatophyta</taxon>
        <taxon>Magnoliopsida</taxon>
        <taxon>eudicotyledons</taxon>
        <taxon>Gunneridae</taxon>
        <taxon>Pentapetalae</taxon>
        <taxon>Caryophyllales</taxon>
        <taxon>Cactineae</taxon>
        <taxon>Cactaceae</taxon>
        <taxon>Opuntioideae</taxon>
        <taxon>Opuntia</taxon>
    </lineage>
</organism>
<keyword evidence="1" id="KW-0472">Membrane</keyword>
<name>A0A7C8Z1L4_OPUST</name>
<evidence type="ECO:0000313" key="2">
    <source>
        <dbReference type="EMBL" id="MBA4632158.1"/>
    </source>
</evidence>
<evidence type="ECO:0000256" key="1">
    <source>
        <dbReference type="SAM" id="Phobius"/>
    </source>
</evidence>
<dbReference type="AlphaFoldDB" id="A0A7C8Z1L4"/>
<reference evidence="2" key="1">
    <citation type="journal article" date="2013" name="J. Plant Res.">
        <title>Effect of fungi and light on seed germination of three Opuntia species from semiarid lands of central Mexico.</title>
        <authorList>
            <person name="Delgado-Sanchez P."/>
            <person name="Jimenez-Bremont J.F."/>
            <person name="Guerrero-Gonzalez Mde L."/>
            <person name="Flores J."/>
        </authorList>
    </citation>
    <scope>NUCLEOTIDE SEQUENCE</scope>
    <source>
        <tissue evidence="2">Cladode</tissue>
    </source>
</reference>
<accession>A0A7C8Z1L4</accession>
<keyword evidence="1" id="KW-1133">Transmembrane helix</keyword>
<sequence length="187" mass="19767">MACLPSSPGKMSLTAPWISLEVIVFFFPYIFNLEASMASLSNMSLIKLLTTVMAFDDIPIPGCTCFNTLNTYLLYPSLPSPIPLLPLLLFLSPPSFLGFFVVVLSSSWAPLLADLGLPRFLGWPCASSLGGVEILSNLGSSRGNSGSCVSVSWASWASESPSTGMDLTVVVSVCSSLILLTSSTTLG</sequence>